<evidence type="ECO:0000256" key="1">
    <source>
        <dbReference type="SAM" id="MobiDB-lite"/>
    </source>
</evidence>
<dbReference type="RefSeq" id="WP_164315773.1">
    <property type="nucleotide sequence ID" value="NZ_JAAGLU010000013.1"/>
</dbReference>
<feature type="compositionally biased region" description="Basic and acidic residues" evidence="1">
    <location>
        <begin position="12"/>
        <end position="22"/>
    </location>
</feature>
<feature type="compositionally biased region" description="Basic residues" evidence="1">
    <location>
        <begin position="26"/>
        <end position="37"/>
    </location>
</feature>
<accession>A0A6B3BTI1</accession>
<organism evidence="2">
    <name type="scientific">Streptomyces sp. SID12501</name>
    <dbReference type="NCBI Taxonomy" id="2706042"/>
    <lineage>
        <taxon>Bacteria</taxon>
        <taxon>Bacillati</taxon>
        <taxon>Actinomycetota</taxon>
        <taxon>Actinomycetes</taxon>
        <taxon>Kitasatosporales</taxon>
        <taxon>Streptomycetaceae</taxon>
        <taxon>Streptomyces</taxon>
    </lineage>
</organism>
<protein>
    <submittedName>
        <fullName evidence="2">Uncharacterized protein</fullName>
    </submittedName>
</protein>
<sequence length="147" mass="16776">MAVEAFPAGRCRPAESRSRVEGAFRTGRRSGPGRRARQGGGSGEHLAVPYSPSLDFGDPEFLVRYAFVIFLDRDERFRLMQTELDARLAQLDRFRAREIRDEPWLPGVDQPRMAQILDHVHGYKDLALDAHVRRLEQTLAERTEKTG</sequence>
<dbReference type="AlphaFoldDB" id="A0A6B3BTI1"/>
<proteinExistence type="predicted"/>
<name>A0A6B3BTI1_9ACTN</name>
<gene>
    <name evidence="2" type="ORF">G3I71_17860</name>
</gene>
<evidence type="ECO:0000313" key="2">
    <source>
        <dbReference type="EMBL" id="NEC87654.1"/>
    </source>
</evidence>
<feature type="region of interest" description="Disordered" evidence="1">
    <location>
        <begin position="1"/>
        <end position="49"/>
    </location>
</feature>
<dbReference type="EMBL" id="JAAGLU010000013">
    <property type="protein sequence ID" value="NEC87654.1"/>
    <property type="molecule type" value="Genomic_DNA"/>
</dbReference>
<comment type="caution">
    <text evidence="2">The sequence shown here is derived from an EMBL/GenBank/DDBJ whole genome shotgun (WGS) entry which is preliminary data.</text>
</comment>
<reference evidence="2" key="1">
    <citation type="submission" date="2020-01" db="EMBL/GenBank/DDBJ databases">
        <title>Insect and environment-associated Actinomycetes.</title>
        <authorList>
            <person name="Currrie C."/>
            <person name="Chevrette M."/>
            <person name="Carlson C."/>
            <person name="Stubbendieck R."/>
            <person name="Wendt-Pienkowski E."/>
        </authorList>
    </citation>
    <scope>NUCLEOTIDE SEQUENCE</scope>
    <source>
        <strain evidence="2">SID12501</strain>
    </source>
</reference>